<name>A0AB38BZ76_PSESX</name>
<sequence length="31" mass="3679">MLHLIYQCYGGCLCYLALKARYQQARRSRAE</sequence>
<evidence type="ECO:0000313" key="1">
    <source>
        <dbReference type="EMBL" id="SFO42927.1"/>
    </source>
</evidence>
<dbReference type="Proteomes" id="UP000183083">
    <property type="component" value="Unassembled WGS sequence"/>
</dbReference>
<accession>A0AB38BZ76</accession>
<gene>
    <name evidence="1" type="ORF">SAMN05444065_11835</name>
</gene>
<comment type="caution">
    <text evidence="1">The sequence shown here is derived from an EMBL/GenBank/DDBJ whole genome shotgun (WGS) entry which is preliminary data.</text>
</comment>
<organism evidence="1 2">
    <name type="scientific">Pseudomonas syringae</name>
    <dbReference type="NCBI Taxonomy" id="317"/>
    <lineage>
        <taxon>Bacteria</taxon>
        <taxon>Pseudomonadati</taxon>
        <taxon>Pseudomonadota</taxon>
        <taxon>Gammaproteobacteria</taxon>
        <taxon>Pseudomonadales</taxon>
        <taxon>Pseudomonadaceae</taxon>
        <taxon>Pseudomonas</taxon>
    </lineage>
</organism>
<reference evidence="1 2" key="1">
    <citation type="submission" date="2016-10" db="EMBL/GenBank/DDBJ databases">
        <authorList>
            <person name="Varghese N."/>
            <person name="Submissions S."/>
        </authorList>
    </citation>
    <scope>NUCLEOTIDE SEQUENCE [LARGE SCALE GENOMIC DNA]</scope>
    <source>
        <strain evidence="1 2">BS0292</strain>
    </source>
</reference>
<protein>
    <submittedName>
        <fullName evidence="1">Uncharacterized protein</fullName>
    </submittedName>
</protein>
<proteinExistence type="predicted"/>
<dbReference type="AlphaFoldDB" id="A0AB38BZ76"/>
<evidence type="ECO:0000313" key="2">
    <source>
        <dbReference type="Proteomes" id="UP000183083"/>
    </source>
</evidence>
<dbReference type="EMBL" id="FOVV01000018">
    <property type="protein sequence ID" value="SFO42927.1"/>
    <property type="molecule type" value="Genomic_DNA"/>
</dbReference>